<dbReference type="InterPro" id="IPR010997">
    <property type="entry name" value="HRDC-like_sf"/>
</dbReference>
<dbReference type="InterPro" id="IPR045092">
    <property type="entry name" value="Rrp6-like"/>
</dbReference>
<evidence type="ECO:0000256" key="4">
    <source>
        <dbReference type="ARBA" id="ARBA00022801"/>
    </source>
</evidence>
<evidence type="ECO:0000256" key="6">
    <source>
        <dbReference type="ARBA" id="ARBA00022839"/>
    </source>
</evidence>
<dbReference type="FunFam" id="1.10.150.80:FF:000001">
    <property type="entry name" value="Putative exosome component 10"/>
    <property type="match status" value="1"/>
</dbReference>
<dbReference type="Pfam" id="PF01612">
    <property type="entry name" value="DNA_pol_A_exo1"/>
    <property type="match status" value="1"/>
</dbReference>
<dbReference type="PANTHER" id="PTHR12124">
    <property type="entry name" value="POLYMYOSITIS/SCLERODERMA AUTOANTIGEN-RELATED"/>
    <property type="match status" value="1"/>
</dbReference>
<feature type="compositionally biased region" description="Basic residues" evidence="11">
    <location>
        <begin position="746"/>
        <end position="757"/>
    </location>
</feature>
<dbReference type="FunFam" id="3.30.420.10:FF:000059">
    <property type="entry name" value="Exosome complex exonuclease Rrp6"/>
    <property type="match status" value="1"/>
</dbReference>
<evidence type="ECO:0000256" key="2">
    <source>
        <dbReference type="ARBA" id="ARBA00022552"/>
    </source>
</evidence>
<dbReference type="InterPro" id="IPR044876">
    <property type="entry name" value="HRDC_dom_sf"/>
</dbReference>
<gene>
    <name evidence="13" type="ORF">CHIRRI_LOCUS6020</name>
</gene>
<keyword evidence="3" id="KW-0540">Nuclease</keyword>
<feature type="compositionally biased region" description="Polar residues" evidence="11">
    <location>
        <begin position="819"/>
        <end position="828"/>
    </location>
</feature>
<evidence type="ECO:0000256" key="8">
    <source>
        <dbReference type="ARBA" id="ARBA00043957"/>
    </source>
</evidence>
<dbReference type="GO" id="GO:0071040">
    <property type="term" value="P:nuclear polyadenylation-dependent antisense transcript catabolic process"/>
    <property type="evidence" value="ECO:0007669"/>
    <property type="project" value="TreeGrafter"/>
</dbReference>
<evidence type="ECO:0000313" key="13">
    <source>
        <dbReference type="EMBL" id="CAG9803119.1"/>
    </source>
</evidence>
<keyword evidence="7" id="KW-0539">Nucleus</keyword>
<dbReference type="InterPro" id="IPR002562">
    <property type="entry name" value="3'-5'_exonuclease_dom"/>
</dbReference>
<dbReference type="CDD" id="cd06147">
    <property type="entry name" value="Rrp6p_like_exo"/>
    <property type="match status" value="1"/>
</dbReference>
<evidence type="ECO:0000259" key="12">
    <source>
        <dbReference type="PROSITE" id="PS50967"/>
    </source>
</evidence>
<dbReference type="InterPro" id="IPR036397">
    <property type="entry name" value="RNaseH_sf"/>
</dbReference>
<feature type="domain" description="HRDC" evidence="12">
    <location>
        <begin position="463"/>
        <end position="543"/>
    </location>
</feature>
<dbReference type="GO" id="GO:0071037">
    <property type="term" value="P:nuclear polyadenylation-dependent snRNA catabolic process"/>
    <property type="evidence" value="ECO:0007669"/>
    <property type="project" value="TreeGrafter"/>
</dbReference>
<dbReference type="GO" id="GO:0071051">
    <property type="term" value="P:poly(A)-dependent snoRNA 3'-end processing"/>
    <property type="evidence" value="ECO:0007669"/>
    <property type="project" value="TreeGrafter"/>
</dbReference>
<dbReference type="GO" id="GO:0071038">
    <property type="term" value="P:TRAMP-dependent tRNA surveillance pathway"/>
    <property type="evidence" value="ECO:0007669"/>
    <property type="project" value="TreeGrafter"/>
</dbReference>
<reference evidence="13" key="2">
    <citation type="submission" date="2022-10" db="EMBL/GenBank/DDBJ databases">
        <authorList>
            <consortium name="ENA_rothamsted_submissions"/>
            <consortium name="culmorum"/>
            <person name="King R."/>
        </authorList>
    </citation>
    <scope>NUCLEOTIDE SEQUENCE</scope>
</reference>
<protein>
    <recommendedName>
        <fullName evidence="9">Exosome complex component 10 homolog</fullName>
    </recommendedName>
</protein>
<keyword evidence="14" id="KW-1185">Reference proteome</keyword>
<keyword evidence="10" id="KW-0175">Coiled coil</keyword>
<sequence length="828" mass="96271">MSEIKEEQESSKESTKFAGFPTMDEFSKNGMKLIMEATKTINALPSGSSRDLYSTHSSFSKVMSYHNNDIINVIHNVIQHKGIKGNITKRDNEEKFEILQEFNDAILETINYNLDDMQGIRKITPTINVQEVKVPQTPQYQLSTTIVTAKFDASPQSAKLITAKNILRPQTTFKTLVDNSALTPFIPRIKDKPNSLRPLALLPEYDDDGTIINYLHPYELEIEKFEPTNEMLMKREPQVPEDITNFPYNYVETEEQLNAMVEELRSAKEIAVDLEHHSYRTFLGITCLMQISSRTKDYIIDTIALRDELHILNEIFTRSSIIKIFHGSDCDIEWLQRDLALYVVNMFDTHQAAKRLGLARLSLAFLLKHYCNIDADKSFQLADWRMRPLPENLLKYAQQDTHYLLYIFDKIVNDLLSASNEQSTLVKGVYHDSKILCMKRYLKPIIHENSYKDMFLKSKRSFNNQQIYALREIFLWRDKIAREEDESCGYILPNHMLLQIAESLPREMQGILACCNPIPPMIRQNLNHLHQIILKAREQPIIKPIINDKDAVRQTVNLNNKRDLLNHPLYSPHDLSHQQEIRDDLPTLIGSNKLKESFKDIIINEISLNVFDKNQNGYGNSQKELEIKFISPYHRYKLMIPFMEAQRKKEQAEAEENRKKMLEEKKKQLPELEIVKIGNDEDVEEVPLRVVKRKSDGTTQQQPQYQNKRWRKEANREPELPNNYANEMDIESKLQEVATVVENMKNKNKKFNKKGKAQKASDFRQSSNKPVPFDYSSVSYDRFQGGSSNGNSNQKDQKNNQKFKGGKKGKGNNIDKMFNFSNFRLNKK</sequence>
<dbReference type="SMART" id="SM00341">
    <property type="entry name" value="HRDC"/>
    <property type="match status" value="1"/>
</dbReference>
<feature type="compositionally biased region" description="Polar residues" evidence="11">
    <location>
        <begin position="697"/>
        <end position="707"/>
    </location>
</feature>
<evidence type="ECO:0000256" key="11">
    <source>
        <dbReference type="SAM" id="MobiDB-lite"/>
    </source>
</evidence>
<dbReference type="Gene3D" id="3.30.420.10">
    <property type="entry name" value="Ribonuclease H-like superfamily/Ribonuclease H"/>
    <property type="match status" value="1"/>
</dbReference>
<dbReference type="EMBL" id="OU895878">
    <property type="protein sequence ID" value="CAG9803119.1"/>
    <property type="molecule type" value="Genomic_DNA"/>
</dbReference>
<dbReference type="GO" id="GO:0000176">
    <property type="term" value="C:nuclear exosome (RNase complex)"/>
    <property type="evidence" value="ECO:0007669"/>
    <property type="project" value="InterPro"/>
</dbReference>
<dbReference type="OrthoDB" id="2250022at2759"/>
<dbReference type="InterPro" id="IPR012337">
    <property type="entry name" value="RNaseH-like_sf"/>
</dbReference>
<dbReference type="SMART" id="SM00474">
    <property type="entry name" value="35EXOc"/>
    <property type="match status" value="1"/>
</dbReference>
<dbReference type="Proteomes" id="UP001153620">
    <property type="component" value="Chromosome 2"/>
</dbReference>
<dbReference type="SUPFAM" id="SSF53098">
    <property type="entry name" value="Ribonuclease H-like"/>
    <property type="match status" value="1"/>
</dbReference>
<dbReference type="InterPro" id="IPR049559">
    <property type="entry name" value="Rrp6p-like_exo"/>
</dbReference>
<dbReference type="Pfam" id="PF08066">
    <property type="entry name" value="PMC2NT"/>
    <property type="match status" value="1"/>
</dbReference>
<dbReference type="GO" id="GO:0005730">
    <property type="term" value="C:nucleolus"/>
    <property type="evidence" value="ECO:0007669"/>
    <property type="project" value="TreeGrafter"/>
</dbReference>
<keyword evidence="5" id="KW-0271">Exosome</keyword>
<accession>A0A9N9WT49</accession>
<dbReference type="PROSITE" id="PS50967">
    <property type="entry name" value="HRDC"/>
    <property type="match status" value="1"/>
</dbReference>
<comment type="subcellular location">
    <subcellularLocation>
        <location evidence="1">Nucleus</location>
    </subcellularLocation>
</comment>
<evidence type="ECO:0000313" key="14">
    <source>
        <dbReference type="Proteomes" id="UP001153620"/>
    </source>
</evidence>
<dbReference type="GO" id="GO:0071044">
    <property type="term" value="P:histone mRNA catabolic process"/>
    <property type="evidence" value="ECO:0007669"/>
    <property type="project" value="TreeGrafter"/>
</dbReference>
<dbReference type="Gene3D" id="1.10.150.80">
    <property type="entry name" value="HRDC domain"/>
    <property type="match status" value="1"/>
</dbReference>
<evidence type="ECO:0000256" key="9">
    <source>
        <dbReference type="ARBA" id="ARBA00070365"/>
    </source>
</evidence>
<dbReference type="PANTHER" id="PTHR12124:SF47">
    <property type="entry name" value="EXOSOME COMPONENT 10"/>
    <property type="match status" value="1"/>
</dbReference>
<dbReference type="GO" id="GO:0071036">
    <property type="term" value="P:nuclear polyadenylation-dependent snoRNA catabolic process"/>
    <property type="evidence" value="ECO:0007669"/>
    <property type="project" value="TreeGrafter"/>
</dbReference>
<comment type="similarity">
    <text evidence="8">Belongs to the exosome component 10/RRP6 family.</text>
</comment>
<feature type="region of interest" description="Disordered" evidence="11">
    <location>
        <begin position="746"/>
        <end position="828"/>
    </location>
</feature>
<feature type="coiled-coil region" evidence="10">
    <location>
        <begin position="642"/>
        <end position="672"/>
    </location>
</feature>
<dbReference type="AlphaFoldDB" id="A0A9N9WT49"/>
<evidence type="ECO:0000256" key="10">
    <source>
        <dbReference type="SAM" id="Coils"/>
    </source>
</evidence>
<evidence type="ECO:0000256" key="3">
    <source>
        <dbReference type="ARBA" id="ARBA00022722"/>
    </source>
</evidence>
<keyword evidence="2" id="KW-0698">rRNA processing</keyword>
<dbReference type="GO" id="GO:0071035">
    <property type="term" value="P:nuclear polyadenylation-dependent rRNA catabolic process"/>
    <property type="evidence" value="ECO:0007669"/>
    <property type="project" value="TreeGrafter"/>
</dbReference>
<keyword evidence="4" id="KW-0378">Hydrolase</keyword>
<dbReference type="InterPro" id="IPR012588">
    <property type="entry name" value="Exosome-assoc_fac_Rrp6_N"/>
</dbReference>
<dbReference type="GO" id="GO:0071039">
    <property type="term" value="P:nuclear polyadenylation-dependent CUT catabolic process"/>
    <property type="evidence" value="ECO:0007669"/>
    <property type="project" value="TreeGrafter"/>
</dbReference>
<evidence type="ECO:0000256" key="1">
    <source>
        <dbReference type="ARBA" id="ARBA00004123"/>
    </source>
</evidence>
<dbReference type="InterPro" id="IPR002121">
    <property type="entry name" value="HRDC_dom"/>
</dbReference>
<dbReference type="Pfam" id="PF00570">
    <property type="entry name" value="HRDC"/>
    <property type="match status" value="1"/>
</dbReference>
<dbReference type="GO" id="GO:0000175">
    <property type="term" value="F:3'-5'-RNA exonuclease activity"/>
    <property type="evidence" value="ECO:0007669"/>
    <property type="project" value="InterPro"/>
</dbReference>
<dbReference type="GO" id="GO:0000467">
    <property type="term" value="P:exonucleolytic trimming to generate mature 3'-end of 5.8S rRNA from tricistronic rRNA transcript (SSU-rRNA, 5.8S rRNA, LSU-rRNA)"/>
    <property type="evidence" value="ECO:0007669"/>
    <property type="project" value="InterPro"/>
</dbReference>
<reference evidence="13" key="1">
    <citation type="submission" date="2022-01" db="EMBL/GenBank/DDBJ databases">
        <authorList>
            <person name="King R."/>
        </authorList>
    </citation>
    <scope>NUCLEOTIDE SEQUENCE</scope>
</reference>
<dbReference type="GO" id="GO:0003727">
    <property type="term" value="F:single-stranded RNA binding"/>
    <property type="evidence" value="ECO:0007669"/>
    <property type="project" value="TreeGrafter"/>
</dbReference>
<organism evidence="13 14">
    <name type="scientific">Chironomus riparius</name>
    <dbReference type="NCBI Taxonomy" id="315576"/>
    <lineage>
        <taxon>Eukaryota</taxon>
        <taxon>Metazoa</taxon>
        <taxon>Ecdysozoa</taxon>
        <taxon>Arthropoda</taxon>
        <taxon>Hexapoda</taxon>
        <taxon>Insecta</taxon>
        <taxon>Pterygota</taxon>
        <taxon>Neoptera</taxon>
        <taxon>Endopterygota</taxon>
        <taxon>Diptera</taxon>
        <taxon>Nematocera</taxon>
        <taxon>Chironomoidea</taxon>
        <taxon>Chironomidae</taxon>
        <taxon>Chironominae</taxon>
        <taxon>Chironomus</taxon>
    </lineage>
</organism>
<feature type="compositionally biased region" description="Low complexity" evidence="11">
    <location>
        <begin position="784"/>
        <end position="794"/>
    </location>
</feature>
<keyword evidence="6" id="KW-0269">Exonuclease</keyword>
<evidence type="ECO:0000256" key="7">
    <source>
        <dbReference type="ARBA" id="ARBA00023242"/>
    </source>
</evidence>
<evidence type="ECO:0000256" key="5">
    <source>
        <dbReference type="ARBA" id="ARBA00022835"/>
    </source>
</evidence>
<feature type="region of interest" description="Disordered" evidence="11">
    <location>
        <begin position="690"/>
        <end position="727"/>
    </location>
</feature>
<proteinExistence type="inferred from homology"/>
<name>A0A9N9WT49_9DIPT</name>
<dbReference type="SUPFAM" id="SSF47819">
    <property type="entry name" value="HRDC-like"/>
    <property type="match status" value="1"/>
</dbReference>
<dbReference type="GO" id="GO:0000166">
    <property type="term" value="F:nucleotide binding"/>
    <property type="evidence" value="ECO:0007669"/>
    <property type="project" value="InterPro"/>
</dbReference>